<dbReference type="InterPro" id="IPR019808">
    <property type="entry name" value="Histidine_triad_CS"/>
</dbReference>
<dbReference type="AlphaFoldDB" id="A0AAD9GFD8"/>
<dbReference type="PROSITE" id="PS00892">
    <property type="entry name" value="HIT_1"/>
    <property type="match status" value="1"/>
</dbReference>
<accession>A0AAD9GFD8</accession>
<evidence type="ECO:0000256" key="3">
    <source>
        <dbReference type="PROSITE-ProRule" id="PRU00464"/>
    </source>
</evidence>
<reference evidence="6" key="1">
    <citation type="journal article" date="2014" name="Nucleic Acids Res.">
        <title>The evolutionary dynamics of variant antigen genes in Babesia reveal a history of genomic innovation underlying host-parasite interaction.</title>
        <authorList>
            <person name="Jackson A.P."/>
            <person name="Otto T.D."/>
            <person name="Darby A."/>
            <person name="Ramaprasad A."/>
            <person name="Xia D."/>
            <person name="Echaide I.E."/>
            <person name="Farber M."/>
            <person name="Gahlot S."/>
            <person name="Gamble J."/>
            <person name="Gupta D."/>
            <person name="Gupta Y."/>
            <person name="Jackson L."/>
            <person name="Malandrin L."/>
            <person name="Malas T.B."/>
            <person name="Moussa E."/>
            <person name="Nair M."/>
            <person name="Reid A.J."/>
            <person name="Sanders M."/>
            <person name="Sharma J."/>
            <person name="Tracey A."/>
            <person name="Quail M.A."/>
            <person name="Weir W."/>
            <person name="Wastling J.M."/>
            <person name="Hall N."/>
            <person name="Willadsen P."/>
            <person name="Lingelbach K."/>
            <person name="Shiels B."/>
            <person name="Tait A."/>
            <person name="Berriman M."/>
            <person name="Allred D.R."/>
            <person name="Pain A."/>
        </authorList>
    </citation>
    <scope>NUCLEOTIDE SEQUENCE</scope>
    <source>
        <strain evidence="6">1802A</strain>
    </source>
</reference>
<organism evidence="6 7">
    <name type="scientific">Babesia divergens</name>
    <dbReference type="NCBI Taxonomy" id="32595"/>
    <lineage>
        <taxon>Eukaryota</taxon>
        <taxon>Sar</taxon>
        <taxon>Alveolata</taxon>
        <taxon>Apicomplexa</taxon>
        <taxon>Aconoidasida</taxon>
        <taxon>Piroplasmida</taxon>
        <taxon>Babesiidae</taxon>
        <taxon>Babesia</taxon>
    </lineage>
</organism>
<dbReference type="InterPro" id="IPR036265">
    <property type="entry name" value="HIT-like_sf"/>
</dbReference>
<name>A0AAD9GFD8_BABDI</name>
<proteinExistence type="predicted"/>
<dbReference type="EMBL" id="JAHBMH010000033">
    <property type="protein sequence ID" value="KAK1937382.1"/>
    <property type="molecule type" value="Genomic_DNA"/>
</dbReference>
<feature type="short sequence motif" description="Histidine triad motif" evidence="2 3">
    <location>
        <begin position="163"/>
        <end position="167"/>
    </location>
</feature>
<protein>
    <submittedName>
        <fullName evidence="6">HIT domain containing protein</fullName>
    </submittedName>
</protein>
<dbReference type="InterPro" id="IPR011146">
    <property type="entry name" value="HIT-like"/>
</dbReference>
<evidence type="ECO:0000313" key="7">
    <source>
        <dbReference type="Proteomes" id="UP001195914"/>
    </source>
</evidence>
<evidence type="ECO:0000256" key="1">
    <source>
        <dbReference type="PIRSR" id="PIRSR601310-1"/>
    </source>
</evidence>
<sequence>MRAFGYARAFVCLSTLFPLSRLITGHQQRYICRIPCSFIHGALTSRRFSSAGRDFNMSGVSGDLLPAETNPTVFDSIVAGTIPCKKVYEDDLILAFHDINPVAPTHILVIPKKRDSLSRLSRATEDHAHILGHMMVKIVRENNIGDFRLVVNNGPQSGQEVYHLHMHIIGGRKLSWPPG</sequence>
<feature type="signal peptide" evidence="4">
    <location>
        <begin position="1"/>
        <end position="25"/>
    </location>
</feature>
<evidence type="ECO:0000313" key="6">
    <source>
        <dbReference type="EMBL" id="KAK1937382.1"/>
    </source>
</evidence>
<dbReference type="Pfam" id="PF01230">
    <property type="entry name" value="HIT"/>
    <property type="match status" value="1"/>
</dbReference>
<dbReference type="Proteomes" id="UP001195914">
    <property type="component" value="Unassembled WGS sequence"/>
</dbReference>
<evidence type="ECO:0000256" key="2">
    <source>
        <dbReference type="PIRSR" id="PIRSR601310-3"/>
    </source>
</evidence>
<keyword evidence="4" id="KW-0732">Signal</keyword>
<dbReference type="SUPFAM" id="SSF54197">
    <property type="entry name" value="HIT-like"/>
    <property type="match status" value="1"/>
</dbReference>
<keyword evidence="7" id="KW-1185">Reference proteome</keyword>
<dbReference type="PROSITE" id="PS51084">
    <property type="entry name" value="HIT_2"/>
    <property type="match status" value="1"/>
</dbReference>
<evidence type="ECO:0000256" key="4">
    <source>
        <dbReference type="SAM" id="SignalP"/>
    </source>
</evidence>
<dbReference type="PRINTS" id="PR00332">
    <property type="entry name" value="HISTRIAD"/>
</dbReference>
<gene>
    <name evidence="6" type="ORF">X943_001462</name>
</gene>
<feature type="chain" id="PRO_5041920588" evidence="4">
    <location>
        <begin position="26"/>
        <end position="179"/>
    </location>
</feature>
<dbReference type="Gene3D" id="3.30.428.10">
    <property type="entry name" value="HIT-like"/>
    <property type="match status" value="1"/>
</dbReference>
<dbReference type="InterPro" id="IPR001310">
    <property type="entry name" value="Histidine_triad_HIT"/>
</dbReference>
<comment type="caution">
    <text evidence="6">The sequence shown here is derived from an EMBL/GenBank/DDBJ whole genome shotgun (WGS) entry which is preliminary data.</text>
</comment>
<dbReference type="PANTHER" id="PTHR23089">
    <property type="entry name" value="HISTIDINE TRIAD HIT PROTEIN"/>
    <property type="match status" value="1"/>
</dbReference>
<feature type="domain" description="HIT" evidence="5">
    <location>
        <begin position="73"/>
        <end position="179"/>
    </location>
</feature>
<feature type="active site" description="Tele-AMP-histidine intermediate" evidence="1">
    <location>
        <position position="165"/>
    </location>
</feature>
<reference evidence="6" key="2">
    <citation type="submission" date="2021-05" db="EMBL/GenBank/DDBJ databases">
        <authorList>
            <person name="Pain A."/>
        </authorList>
    </citation>
    <scope>NUCLEOTIDE SEQUENCE</scope>
    <source>
        <strain evidence="6">1802A</strain>
    </source>
</reference>
<evidence type="ECO:0000259" key="5">
    <source>
        <dbReference type="PROSITE" id="PS51084"/>
    </source>
</evidence>
<dbReference type="GO" id="GO:0003824">
    <property type="term" value="F:catalytic activity"/>
    <property type="evidence" value="ECO:0007669"/>
    <property type="project" value="InterPro"/>
</dbReference>
<dbReference type="CDD" id="cd01276">
    <property type="entry name" value="PKCI_related"/>
    <property type="match status" value="1"/>
</dbReference>